<organism evidence="2 3">
    <name type="scientific">Delitschia confertaspora ATCC 74209</name>
    <dbReference type="NCBI Taxonomy" id="1513339"/>
    <lineage>
        <taxon>Eukaryota</taxon>
        <taxon>Fungi</taxon>
        <taxon>Dikarya</taxon>
        <taxon>Ascomycota</taxon>
        <taxon>Pezizomycotina</taxon>
        <taxon>Dothideomycetes</taxon>
        <taxon>Pleosporomycetidae</taxon>
        <taxon>Pleosporales</taxon>
        <taxon>Delitschiaceae</taxon>
        <taxon>Delitschia</taxon>
    </lineage>
</organism>
<keyword evidence="3" id="KW-1185">Reference proteome</keyword>
<name>A0A9P4JQB8_9PLEO</name>
<feature type="compositionally biased region" description="Basic and acidic residues" evidence="1">
    <location>
        <begin position="243"/>
        <end position="260"/>
    </location>
</feature>
<reference evidence="2" key="1">
    <citation type="journal article" date="2020" name="Stud. Mycol.">
        <title>101 Dothideomycetes genomes: a test case for predicting lifestyles and emergence of pathogens.</title>
        <authorList>
            <person name="Haridas S."/>
            <person name="Albert R."/>
            <person name="Binder M."/>
            <person name="Bloem J."/>
            <person name="Labutti K."/>
            <person name="Salamov A."/>
            <person name="Andreopoulos B."/>
            <person name="Baker S."/>
            <person name="Barry K."/>
            <person name="Bills G."/>
            <person name="Bluhm B."/>
            <person name="Cannon C."/>
            <person name="Castanera R."/>
            <person name="Culley D."/>
            <person name="Daum C."/>
            <person name="Ezra D."/>
            <person name="Gonzalez J."/>
            <person name="Henrissat B."/>
            <person name="Kuo A."/>
            <person name="Liang C."/>
            <person name="Lipzen A."/>
            <person name="Lutzoni F."/>
            <person name="Magnuson J."/>
            <person name="Mondo S."/>
            <person name="Nolan M."/>
            <person name="Ohm R."/>
            <person name="Pangilinan J."/>
            <person name="Park H.-J."/>
            <person name="Ramirez L."/>
            <person name="Alfaro M."/>
            <person name="Sun H."/>
            <person name="Tritt A."/>
            <person name="Yoshinaga Y."/>
            <person name="Zwiers L.-H."/>
            <person name="Turgeon B."/>
            <person name="Goodwin S."/>
            <person name="Spatafora J."/>
            <person name="Crous P."/>
            <person name="Grigoriev I."/>
        </authorList>
    </citation>
    <scope>NUCLEOTIDE SEQUENCE</scope>
    <source>
        <strain evidence="2">ATCC 74209</strain>
    </source>
</reference>
<gene>
    <name evidence="2" type="ORF">GQ43DRAFT_438985</name>
</gene>
<feature type="compositionally biased region" description="Polar residues" evidence="1">
    <location>
        <begin position="203"/>
        <end position="212"/>
    </location>
</feature>
<proteinExistence type="predicted"/>
<dbReference type="Proteomes" id="UP000799536">
    <property type="component" value="Unassembled WGS sequence"/>
</dbReference>
<dbReference type="AlphaFoldDB" id="A0A9P4JQB8"/>
<comment type="caution">
    <text evidence="2">The sequence shown here is derived from an EMBL/GenBank/DDBJ whole genome shotgun (WGS) entry which is preliminary data.</text>
</comment>
<evidence type="ECO:0000313" key="3">
    <source>
        <dbReference type="Proteomes" id="UP000799536"/>
    </source>
</evidence>
<dbReference type="OrthoDB" id="5383057at2759"/>
<evidence type="ECO:0000313" key="2">
    <source>
        <dbReference type="EMBL" id="KAF2203215.1"/>
    </source>
</evidence>
<sequence length="260" mass="25816">MASAGQKVTNDPRAGNFINEAVGTVTSDSLAGESLKRGGHFGEGNPKAAASKQPSSSTNTNNTDTSGARKIESAPNSGRREDAKPYDEKKEFDAGIGEGKDAGRGPTYATKGGTTGDASGGASRSEAPSTSGQHIGGSGNAPGAVVTSSNTTSSSSGQTSNASAQGGAAPTGTHVGTAGSARHDAGPKGKSLKEGGDIKGNEPNASFNSDIGTQDDPGRVAENAFAKRNTQSAHDTALQGAKDSGKSEGVYDKLNSDEAT</sequence>
<accession>A0A9P4JQB8</accession>
<feature type="compositionally biased region" description="Basic and acidic residues" evidence="1">
    <location>
        <begin position="67"/>
        <end position="103"/>
    </location>
</feature>
<protein>
    <submittedName>
        <fullName evidence="2">Uncharacterized protein</fullName>
    </submittedName>
</protein>
<feature type="compositionally biased region" description="Low complexity" evidence="1">
    <location>
        <begin position="143"/>
        <end position="168"/>
    </location>
</feature>
<dbReference type="EMBL" id="ML993909">
    <property type="protein sequence ID" value="KAF2203215.1"/>
    <property type="molecule type" value="Genomic_DNA"/>
</dbReference>
<evidence type="ECO:0000256" key="1">
    <source>
        <dbReference type="SAM" id="MobiDB-lite"/>
    </source>
</evidence>
<feature type="compositionally biased region" description="Basic and acidic residues" evidence="1">
    <location>
        <begin position="181"/>
        <end position="200"/>
    </location>
</feature>
<feature type="compositionally biased region" description="Low complexity" evidence="1">
    <location>
        <begin position="46"/>
        <end position="66"/>
    </location>
</feature>
<feature type="region of interest" description="Disordered" evidence="1">
    <location>
        <begin position="1"/>
        <end position="260"/>
    </location>
</feature>